<dbReference type="EMBL" id="CP072842">
    <property type="protein sequence ID" value="QTV05192.1"/>
    <property type="molecule type" value="Genomic_DNA"/>
</dbReference>
<dbReference type="RefSeq" id="WP_230475820.1">
    <property type="nucleotide sequence ID" value="NZ_CP072842.1"/>
</dbReference>
<sequence>MKIFNYIILMFPFLLGSCNVYISDNDVIETQNLGTIEVSNLVNEPKRTLTTKFNTPSGFTRVNPTTPFAVYLNHIPLKGQNGTVKLYDGTDKLNRNSYVGVLDLQPFTNNVQFHTNAIFRLRAEFLYHNKRYDEIDFKISNKLSYVSYSKYANGDFSYAKLLEYMDKFLTATSTNSLSHITSPIKLKDITIGDVFMQKSSTKSHAVIVMDMAVNNKGEKIMLLAQSYYPGQDIQILANPSDENLSPWYKVKEGNLLTPEWRFISSDLVRFN</sequence>
<feature type="chain" id="PRO_5045855826" description="DUF4846 domain-containing protein" evidence="1">
    <location>
        <begin position="23"/>
        <end position="271"/>
    </location>
</feature>
<dbReference type="PROSITE" id="PS51257">
    <property type="entry name" value="PROKAR_LIPOPROTEIN"/>
    <property type="match status" value="1"/>
</dbReference>
<accession>A0ABX7XBM3</accession>
<organism evidence="2 3">
    <name type="scientific">Faecalibacter bovis</name>
    <dbReference type="NCBI Taxonomy" id="2898187"/>
    <lineage>
        <taxon>Bacteria</taxon>
        <taxon>Pseudomonadati</taxon>
        <taxon>Bacteroidota</taxon>
        <taxon>Flavobacteriia</taxon>
        <taxon>Flavobacteriales</taxon>
        <taxon>Weeksellaceae</taxon>
        <taxon>Faecalibacter</taxon>
    </lineage>
</organism>
<proteinExistence type="predicted"/>
<dbReference type="InterPro" id="IPR032315">
    <property type="entry name" value="DUF4846"/>
</dbReference>
<name>A0ABX7XBM3_9FLAO</name>
<reference evidence="2 3" key="1">
    <citation type="journal article" date="2021" name="Int. J. Syst. Evol. Microbiol.">
        <title>Faecalibacter bovis sp. nov., isolated from cow faeces.</title>
        <authorList>
            <person name="Li F."/>
            <person name="Zhao W."/>
            <person name="Hong Q."/>
            <person name="Shao Q."/>
            <person name="Song J."/>
            <person name="Yang S."/>
        </authorList>
    </citation>
    <scope>NUCLEOTIDE SEQUENCE [LARGE SCALE GENOMIC DNA]</scope>
    <source>
        <strain evidence="2 3">ZY171143</strain>
    </source>
</reference>
<dbReference type="Pfam" id="PF16138">
    <property type="entry name" value="DUF4846"/>
    <property type="match status" value="1"/>
</dbReference>
<dbReference type="Proteomes" id="UP000672011">
    <property type="component" value="Chromosome"/>
</dbReference>
<protein>
    <recommendedName>
        <fullName evidence="4">DUF4846 domain-containing protein</fullName>
    </recommendedName>
</protein>
<evidence type="ECO:0000256" key="1">
    <source>
        <dbReference type="SAM" id="SignalP"/>
    </source>
</evidence>
<keyword evidence="3" id="KW-1185">Reference proteome</keyword>
<gene>
    <name evidence="2" type="ORF">J9309_10440</name>
</gene>
<feature type="signal peptide" evidence="1">
    <location>
        <begin position="1"/>
        <end position="22"/>
    </location>
</feature>
<evidence type="ECO:0000313" key="3">
    <source>
        <dbReference type="Proteomes" id="UP000672011"/>
    </source>
</evidence>
<evidence type="ECO:0008006" key="4">
    <source>
        <dbReference type="Google" id="ProtNLM"/>
    </source>
</evidence>
<evidence type="ECO:0000313" key="2">
    <source>
        <dbReference type="EMBL" id="QTV05192.1"/>
    </source>
</evidence>
<keyword evidence="1" id="KW-0732">Signal</keyword>
<reference evidence="3" key="2">
    <citation type="submission" date="2021-04" db="EMBL/GenBank/DDBJ databases">
        <title>Taxonomy of Flavobacteriaceae bacterium ZY171143.</title>
        <authorList>
            <person name="Li F."/>
        </authorList>
    </citation>
    <scope>NUCLEOTIDE SEQUENCE [LARGE SCALE GENOMIC DNA]</scope>
    <source>
        <strain evidence="3">ZY171143</strain>
    </source>
</reference>